<dbReference type="SUPFAM" id="SSF52113">
    <property type="entry name" value="BRCT domain"/>
    <property type="match status" value="1"/>
</dbReference>
<dbReference type="Pfam" id="PF06839">
    <property type="entry name" value="Zn_ribbon_GRF"/>
    <property type="match status" value="1"/>
</dbReference>
<accession>A0A7S4Q9S4</accession>
<organism evidence="8">
    <name type="scientific">Alexandrium monilatum</name>
    <dbReference type="NCBI Taxonomy" id="311494"/>
    <lineage>
        <taxon>Eukaryota</taxon>
        <taxon>Sar</taxon>
        <taxon>Alveolata</taxon>
        <taxon>Dinophyceae</taxon>
        <taxon>Gonyaulacales</taxon>
        <taxon>Pyrocystaceae</taxon>
        <taxon>Alexandrium</taxon>
    </lineage>
</organism>
<feature type="region of interest" description="Disordered" evidence="5">
    <location>
        <begin position="124"/>
        <end position="160"/>
    </location>
</feature>
<dbReference type="GO" id="GO:0008270">
    <property type="term" value="F:zinc ion binding"/>
    <property type="evidence" value="ECO:0007669"/>
    <property type="project" value="UniProtKB-KW"/>
</dbReference>
<dbReference type="InterPro" id="IPR010666">
    <property type="entry name" value="Znf_GRF"/>
</dbReference>
<feature type="compositionally biased region" description="Low complexity" evidence="5">
    <location>
        <begin position="236"/>
        <end position="245"/>
    </location>
</feature>
<dbReference type="Pfam" id="PF00533">
    <property type="entry name" value="BRCT"/>
    <property type="match status" value="1"/>
</dbReference>
<feature type="region of interest" description="Disordered" evidence="5">
    <location>
        <begin position="40"/>
        <end position="65"/>
    </location>
</feature>
<dbReference type="AlphaFoldDB" id="A0A7S4Q9S4"/>
<sequence>MHGTVAAGARLLRRAWPSAALTACLPQHGCSGSRRAAAVAAADPAQKHNSGTPSHPSRPRARRVPIADSTVITFGRKHQGRTFSDVLRDDPDYCQWVLHVAFEGVADPALLPFALYLQRASGQRDGSRAGELPPPEGHGPPGAAGGAHDTGKRAGDDIAPAPAAEVPHCKCGKPAVKMVAKSKQNPGRHFFRCAQPQGRQCTFFEWAVLPSAAGGGEAARRGAASPEIGRGAGGTSPRPGSSAGPCPAPGQRDSAPRSGTREEGDGGSAEPGAHSGVCGLAGCLNSRSFVITGTHWEMSREQVEQLIRFFGGTTRCAVSSRTSFLLVLGPRLQHWRNSSEDAGPVQQSKKFQDAQSRGIPILEGVEALHSLISNSRPSGSPGTEGAERQLICFEVRPHSG</sequence>
<evidence type="ECO:0000256" key="5">
    <source>
        <dbReference type="SAM" id="MobiDB-lite"/>
    </source>
</evidence>
<feature type="domain" description="BRCT" evidence="6">
    <location>
        <begin position="279"/>
        <end position="327"/>
    </location>
</feature>
<evidence type="ECO:0000259" key="6">
    <source>
        <dbReference type="PROSITE" id="PS50172"/>
    </source>
</evidence>
<feature type="domain" description="GRF-type" evidence="7">
    <location>
        <begin position="169"/>
        <end position="210"/>
    </location>
</feature>
<evidence type="ECO:0000313" key="8">
    <source>
        <dbReference type="EMBL" id="CAE4575998.1"/>
    </source>
</evidence>
<dbReference type="PANTHER" id="PTHR33680">
    <property type="entry name" value="OS07G0190500 PROTEIN"/>
    <property type="match status" value="1"/>
</dbReference>
<dbReference type="PROSITE" id="PS51999">
    <property type="entry name" value="ZF_GRF"/>
    <property type="match status" value="1"/>
</dbReference>
<evidence type="ECO:0000256" key="2">
    <source>
        <dbReference type="ARBA" id="ARBA00022771"/>
    </source>
</evidence>
<protein>
    <submittedName>
        <fullName evidence="8">Uncharacterized protein</fullName>
    </submittedName>
</protein>
<evidence type="ECO:0000256" key="1">
    <source>
        <dbReference type="ARBA" id="ARBA00022723"/>
    </source>
</evidence>
<dbReference type="InterPro" id="IPR001357">
    <property type="entry name" value="BRCT_dom"/>
</dbReference>
<dbReference type="PANTHER" id="PTHR33680:SF1">
    <property type="entry name" value="OS05G0489500 PROTEIN"/>
    <property type="match status" value="1"/>
</dbReference>
<dbReference type="EMBL" id="HBNR01023355">
    <property type="protein sequence ID" value="CAE4575998.1"/>
    <property type="molecule type" value="Transcribed_RNA"/>
</dbReference>
<name>A0A7S4Q9S4_9DINO</name>
<feature type="region of interest" description="Disordered" evidence="5">
    <location>
        <begin position="216"/>
        <end position="272"/>
    </location>
</feature>
<evidence type="ECO:0000259" key="7">
    <source>
        <dbReference type="PROSITE" id="PS51999"/>
    </source>
</evidence>
<keyword evidence="3" id="KW-0862">Zinc</keyword>
<dbReference type="InterPro" id="IPR036420">
    <property type="entry name" value="BRCT_dom_sf"/>
</dbReference>
<keyword evidence="2 4" id="KW-0863">Zinc-finger</keyword>
<dbReference type="Gene3D" id="3.40.50.10190">
    <property type="entry name" value="BRCT domain"/>
    <property type="match status" value="1"/>
</dbReference>
<proteinExistence type="predicted"/>
<dbReference type="PROSITE" id="PS50172">
    <property type="entry name" value="BRCT"/>
    <property type="match status" value="1"/>
</dbReference>
<gene>
    <name evidence="8" type="ORF">AMON00008_LOCUS15618</name>
</gene>
<evidence type="ECO:0000256" key="4">
    <source>
        <dbReference type="PROSITE-ProRule" id="PRU01343"/>
    </source>
</evidence>
<keyword evidence="1" id="KW-0479">Metal-binding</keyword>
<evidence type="ECO:0000256" key="3">
    <source>
        <dbReference type="ARBA" id="ARBA00022833"/>
    </source>
</evidence>
<reference evidence="8" key="1">
    <citation type="submission" date="2021-01" db="EMBL/GenBank/DDBJ databases">
        <authorList>
            <person name="Corre E."/>
            <person name="Pelletier E."/>
            <person name="Niang G."/>
            <person name="Scheremetjew M."/>
            <person name="Finn R."/>
            <person name="Kale V."/>
            <person name="Holt S."/>
            <person name="Cochrane G."/>
            <person name="Meng A."/>
            <person name="Brown T."/>
            <person name="Cohen L."/>
        </authorList>
    </citation>
    <scope>NUCLEOTIDE SEQUENCE</scope>
    <source>
        <strain evidence="8">CCMP3105</strain>
    </source>
</reference>